<dbReference type="InterPro" id="IPR029063">
    <property type="entry name" value="SAM-dependent_MTases_sf"/>
</dbReference>
<dbReference type="PANTHER" id="PTHR47313">
    <property type="entry name" value="RIBOSOMAL RNA LARGE SUBUNIT METHYLTRANSFERASE K/L"/>
    <property type="match status" value="1"/>
</dbReference>
<protein>
    <submittedName>
        <fullName evidence="7">Uncharacterized protein</fullName>
    </submittedName>
</protein>
<feature type="signal peptide" evidence="4">
    <location>
        <begin position="1"/>
        <end position="21"/>
    </location>
</feature>
<proteinExistence type="predicted"/>
<dbReference type="InterPro" id="IPR000241">
    <property type="entry name" value="RlmKL-like_Mtase"/>
</dbReference>
<dbReference type="OMA" id="KAPIREN"/>
<evidence type="ECO:0000313" key="8">
    <source>
        <dbReference type="Proteomes" id="UP000041254"/>
    </source>
</evidence>
<dbReference type="InterPro" id="IPR002052">
    <property type="entry name" value="DNA_methylase_N6_adenine_CS"/>
</dbReference>
<dbReference type="VEuPathDB" id="CryptoDB:Vbra_8035"/>
<evidence type="ECO:0000256" key="4">
    <source>
        <dbReference type="SAM" id="SignalP"/>
    </source>
</evidence>
<dbReference type="InterPro" id="IPR054170">
    <property type="entry name" value="RlmL_1st"/>
</dbReference>
<dbReference type="InParanoid" id="A0A0G4EPH3"/>
<evidence type="ECO:0000313" key="7">
    <source>
        <dbReference type="EMBL" id="CEL99727.1"/>
    </source>
</evidence>
<feature type="compositionally biased region" description="Low complexity" evidence="3">
    <location>
        <begin position="54"/>
        <end position="74"/>
    </location>
</feature>
<dbReference type="Gene3D" id="3.40.50.150">
    <property type="entry name" value="Vaccinia Virus protein VP39"/>
    <property type="match status" value="1"/>
</dbReference>
<organism evidence="7 8">
    <name type="scientific">Vitrella brassicaformis (strain CCMP3155)</name>
    <dbReference type="NCBI Taxonomy" id="1169540"/>
    <lineage>
        <taxon>Eukaryota</taxon>
        <taxon>Sar</taxon>
        <taxon>Alveolata</taxon>
        <taxon>Colpodellida</taxon>
        <taxon>Vitrellaceae</taxon>
        <taxon>Vitrella</taxon>
    </lineage>
</organism>
<keyword evidence="1" id="KW-0489">Methyltransferase</keyword>
<name>A0A0G4EPH3_VITBC</name>
<dbReference type="Proteomes" id="UP000041254">
    <property type="component" value="Unassembled WGS sequence"/>
</dbReference>
<evidence type="ECO:0000256" key="3">
    <source>
        <dbReference type="SAM" id="MobiDB-lite"/>
    </source>
</evidence>
<dbReference type="OrthoDB" id="416496at2759"/>
<dbReference type="PANTHER" id="PTHR47313:SF1">
    <property type="entry name" value="RIBOSOMAL RNA LARGE SUBUNIT METHYLTRANSFERASE K_L"/>
    <property type="match status" value="1"/>
</dbReference>
<feature type="compositionally biased region" description="Basic and acidic residues" evidence="3">
    <location>
        <begin position="540"/>
        <end position="550"/>
    </location>
</feature>
<dbReference type="Pfam" id="PF01170">
    <property type="entry name" value="UPF0020"/>
    <property type="match status" value="1"/>
</dbReference>
<dbReference type="GO" id="GO:0003676">
    <property type="term" value="F:nucleic acid binding"/>
    <property type="evidence" value="ECO:0007669"/>
    <property type="project" value="InterPro"/>
</dbReference>
<reference evidence="7 8" key="1">
    <citation type="submission" date="2014-11" db="EMBL/GenBank/DDBJ databases">
        <authorList>
            <person name="Zhu J."/>
            <person name="Qi W."/>
            <person name="Song R."/>
        </authorList>
    </citation>
    <scope>NUCLEOTIDE SEQUENCE [LARGE SCALE GENOMIC DNA]</scope>
</reference>
<keyword evidence="8" id="KW-1185">Reference proteome</keyword>
<feature type="chain" id="PRO_5005187422" evidence="4">
    <location>
        <begin position="22"/>
        <end position="556"/>
    </location>
</feature>
<dbReference type="Gene3D" id="3.30.2130.30">
    <property type="match status" value="1"/>
</dbReference>
<dbReference type="GO" id="GO:0043527">
    <property type="term" value="C:tRNA methyltransferase complex"/>
    <property type="evidence" value="ECO:0007669"/>
    <property type="project" value="UniProtKB-ARBA"/>
</dbReference>
<evidence type="ECO:0000259" key="6">
    <source>
        <dbReference type="Pfam" id="PF22020"/>
    </source>
</evidence>
<gene>
    <name evidence="7" type="ORF">Vbra_8035</name>
</gene>
<dbReference type="GO" id="GO:0008990">
    <property type="term" value="F:rRNA (guanine-N2-)-methyltransferase activity"/>
    <property type="evidence" value="ECO:0007669"/>
    <property type="project" value="TreeGrafter"/>
</dbReference>
<evidence type="ECO:0000256" key="2">
    <source>
        <dbReference type="ARBA" id="ARBA00022679"/>
    </source>
</evidence>
<dbReference type="Pfam" id="PF22020">
    <property type="entry name" value="RlmL_1st"/>
    <property type="match status" value="1"/>
</dbReference>
<dbReference type="SUPFAM" id="SSF53335">
    <property type="entry name" value="S-adenosyl-L-methionine-dependent methyltransferases"/>
    <property type="match status" value="1"/>
</dbReference>
<evidence type="ECO:0000256" key="1">
    <source>
        <dbReference type="ARBA" id="ARBA00022603"/>
    </source>
</evidence>
<feature type="domain" description="RlmL ferredoxin-like" evidence="6">
    <location>
        <begin position="103"/>
        <end position="162"/>
    </location>
</feature>
<sequence>MFAFGLVWLLLAICLVTVADADRRWTGKTARRAAFAKGFLDVPIKQPQREGVMPSKQRQQLPPRRRPSTTTPTPTHRKPRQQPRQTHQERLMRTFSPSGHLEAFAAAPPGLEELARREISGIVAEEGAVGGVEALAGGVAFNTDLQGLLRCNLWSRIATRLLVRVGSFRCNGFRDLVEAVDAVDWAPFVPVGARVRVRATLSGSALYHQRAAEQRVGQRVAEKTGAVFVEGASEDVEGEEREEQHILLRVENNWATLSIDSSGPSLSKRGYRLYSGKAPIRENLAAAFLTLSGWTYEWDGEGSEASSTSGQCERVLYDPMMGSGTIPIEAAMIAINKAPGLDRSFAMDRWPCVEPTGLPASQRDEAMGRMRPVDDIPPIFGFDRDMGAVDNAQANARRAGVYGDGGSMCLEHAALKTSAYRMAADERVMAAAGDRLMVCNPPYGTRFGAADERKAELQFRDLYDSIGNLLQPNKPLHRWSVGLVCNSNRLANRLRVPLRTATPPVDSGGAKVQLFVSDKTASAKAAAAAGRKPRRRRLTVKREGATEGGREGSSSG</sequence>
<keyword evidence="4" id="KW-0732">Signal</keyword>
<feature type="domain" description="Ribosomal RNA large subunit methyltransferase K/L-like methyltransferase" evidence="5">
    <location>
        <begin position="311"/>
        <end position="485"/>
    </location>
</feature>
<keyword evidence="2" id="KW-0808">Transferase</keyword>
<dbReference type="GO" id="GO:0070043">
    <property type="term" value="F:rRNA (guanine-N7-)-methyltransferase activity"/>
    <property type="evidence" value="ECO:0007669"/>
    <property type="project" value="TreeGrafter"/>
</dbReference>
<accession>A0A0G4EPH3</accession>
<evidence type="ECO:0000259" key="5">
    <source>
        <dbReference type="Pfam" id="PF01170"/>
    </source>
</evidence>
<dbReference type="AlphaFoldDB" id="A0A0G4EPH3"/>
<dbReference type="EMBL" id="CDMY01000287">
    <property type="protein sequence ID" value="CEL99727.1"/>
    <property type="molecule type" value="Genomic_DNA"/>
</dbReference>
<dbReference type="CDD" id="cd11715">
    <property type="entry name" value="THUMP_AdoMetMT"/>
    <property type="match status" value="1"/>
</dbReference>
<feature type="region of interest" description="Disordered" evidence="3">
    <location>
        <begin position="46"/>
        <end position="89"/>
    </location>
</feature>
<feature type="region of interest" description="Disordered" evidence="3">
    <location>
        <begin position="525"/>
        <end position="556"/>
    </location>
</feature>
<dbReference type="PROSITE" id="PS00092">
    <property type="entry name" value="N6_MTASE"/>
    <property type="match status" value="1"/>
</dbReference>